<name>A0A554JAH9_9BACT</name>
<dbReference type="EMBL" id="VMFD01000047">
    <property type="protein sequence ID" value="TSC65357.1"/>
    <property type="molecule type" value="Genomic_DNA"/>
</dbReference>
<evidence type="ECO:0000256" key="1">
    <source>
        <dbReference type="ARBA" id="ARBA00022481"/>
    </source>
</evidence>
<protein>
    <submittedName>
        <fullName evidence="2">Prepilin-type N-terminal cleavage/methylation domain-containing protein</fullName>
    </submittedName>
</protein>
<keyword evidence="1" id="KW-0488">Methylation</keyword>
<dbReference type="Pfam" id="PF07963">
    <property type="entry name" value="N_methyl"/>
    <property type="match status" value="1"/>
</dbReference>
<dbReference type="PRINTS" id="PR00813">
    <property type="entry name" value="BCTERIALGSPG"/>
</dbReference>
<dbReference type="InterPro" id="IPR012902">
    <property type="entry name" value="N_methyl_site"/>
</dbReference>
<dbReference type="AlphaFoldDB" id="A0A554JAH9"/>
<dbReference type="Proteomes" id="UP000316253">
    <property type="component" value="Unassembled WGS sequence"/>
</dbReference>
<dbReference type="InterPro" id="IPR000983">
    <property type="entry name" value="Bac_GSPG_pilin"/>
</dbReference>
<reference evidence="2" key="1">
    <citation type="submission" date="2017-08" db="EMBL/GenBank/DDBJ databases">
        <title>Mechanisms for carbon and nitrogen cycling indicate functional differentiation within the Candidate Phyla Radiation.</title>
        <authorList>
            <person name="Danczak R.E."/>
            <person name="Johnston M.D."/>
            <person name="Kenah C."/>
            <person name="Slattery M."/>
            <person name="Wrighton K.C."/>
            <person name="Wilkins M.J."/>
        </authorList>
    </citation>
    <scope>NUCLEOTIDE SEQUENCE [LARGE SCALE GENOMIC DNA]</scope>
    <source>
        <strain evidence="2">Gr01-1014_85</strain>
    </source>
</reference>
<dbReference type="NCBIfam" id="TIGR02532">
    <property type="entry name" value="IV_pilin_GFxxxE"/>
    <property type="match status" value="1"/>
</dbReference>
<sequence length="174" mass="18854">MRRVGFSLIELLVTIAIIAILATLTVGSFTTARASARDAERKTNLESIRLALESYANANGGVYPSTGGNFQTWSATSVPTNLALNQLVQSGDLQLPRPAREGEIYAYRTNRSGESLLYDVDRTLLPGYSQALASSQFALYAKLERPKLDDTLWTVTSGARSSEQNIPVGAPIFP</sequence>
<dbReference type="GO" id="GO:0015627">
    <property type="term" value="C:type II protein secretion system complex"/>
    <property type="evidence" value="ECO:0007669"/>
    <property type="project" value="InterPro"/>
</dbReference>
<dbReference type="Gene3D" id="3.30.700.10">
    <property type="entry name" value="Glycoprotein, Type 4 Pilin"/>
    <property type="match status" value="1"/>
</dbReference>
<comment type="caution">
    <text evidence="2">The sequence shown here is derived from an EMBL/GenBank/DDBJ whole genome shotgun (WGS) entry which is preliminary data.</text>
</comment>
<dbReference type="InterPro" id="IPR045584">
    <property type="entry name" value="Pilin-like"/>
</dbReference>
<evidence type="ECO:0000313" key="2">
    <source>
        <dbReference type="EMBL" id="TSC65357.1"/>
    </source>
</evidence>
<proteinExistence type="predicted"/>
<dbReference type="PANTHER" id="PTHR30093">
    <property type="entry name" value="GENERAL SECRETION PATHWAY PROTEIN G"/>
    <property type="match status" value="1"/>
</dbReference>
<dbReference type="GO" id="GO:0015628">
    <property type="term" value="P:protein secretion by the type II secretion system"/>
    <property type="evidence" value="ECO:0007669"/>
    <property type="project" value="InterPro"/>
</dbReference>
<gene>
    <name evidence="2" type="ORF">CEO22_508</name>
</gene>
<dbReference type="SUPFAM" id="SSF54523">
    <property type="entry name" value="Pili subunits"/>
    <property type="match status" value="1"/>
</dbReference>
<accession>A0A554JAH9</accession>
<organism evidence="2">
    <name type="scientific">Candidatus Berkelbacteria bacterium Gr01-1014_85</name>
    <dbReference type="NCBI Taxonomy" id="2017150"/>
    <lineage>
        <taxon>Bacteria</taxon>
        <taxon>Candidatus Berkelbacteria</taxon>
    </lineage>
</organism>